<dbReference type="PROSITE" id="PS50102">
    <property type="entry name" value="RRM"/>
    <property type="match status" value="4"/>
</dbReference>
<dbReference type="InterPro" id="IPR035979">
    <property type="entry name" value="RBD_domain_sf"/>
</dbReference>
<feature type="region of interest" description="Disordered" evidence="3">
    <location>
        <begin position="386"/>
        <end position="545"/>
    </location>
</feature>
<sequence length="1310" mass="144691">MDDLYDPAEIYDEENGDANDNFMQCDDDEVQIINEEDDDLDSINKRFSRTEGSEKKLDVLDRLSPRMFTGNESSCSFSSQKHVHSGCVFRLVIFNIPDCVIVDEVYQAVQSVLDEEAKAEFVDGIYGKAAVVCIKPVSGVDKAAGLLKSIANFPVVVRKMTPKDHDIFLRKKQKASKEPKPPASGRVANEQSGSSASKLLRTKDAAVVVKISNVAHSISEESLLNILQEKVDGIQKLILSRPPYPCKPGQKHMGKGKVFFQDKAQAEKFFSLHRMRIAGREIVIDQSKIPAGKSTGVSNRNSVASSSHKEHRLKISNLSVEVSAQELQEIFSGEVNGRVRVNLGKSSDAPHSGTGELIFETAELAKIAHELMDGCDLGGTKIHLELDTNENEMPDLNVNEKKSDWTKENSSGKTENIDMKQRESERERENREKRRLEREMDKPSSRERERLSSRDRERLSSRDRDRLSSRDRERLSSRDRERLSSRDRERRSSRDRERLSSRDRERQSSRGSQGRSQNNRVARSSVHRDRSRDRSSDRSRSTTAGEADYRRYRLVHIYPDAAQFRTRSAGPDTVLQFSNIAYNLPEEKLIDFVLEKCSGLELLHYERNRFGAFQGIAMLGFKTRYFAVAALKLRNTLLDGRKVVVKIDIHCPRPAADAFVPPNPSGVVRPHQDRDMQGPMGMEMMLQGPMSHNVGLNMGPEQHNGLLVGPEAQRPLLGMGPMGGPGLQMGVAMMGDGIRDPMKQSMQGHVTGFNEDGRSGLMPNPINQGSFGGPILDPLRNENRNLTEMRSGFDRGDPMRGGNGDMRGQDDRFFRGSDARLDGPIGRAGVDDMMNSNTRSRHPNAQPPPQDPQAMGAGGCVDVSTETYGLAPAFLASLNITLPLTKEVLVMNIDSTATKDDLKELFSIAGTVVAIQYNNGQAIVEMSHPVEAVQSISMLHQQEYFDRIIAVKMLRPNDPDNLVTRAVVAAVPRGLKTIGRGLGLGGMPVAAVTPPAPITPAPRQNNAGSIAPTIHSRMQEQNQARSLAMKAGRNANKRGSHASRWDNDDARQSKDSGDNRSVHNQNPPNSRDVPLGVNMGGQRGHFQSNDSPRPDISPRFGGSSLDGRRFDNERSGSFQPAQGMFPTPQRSLHSPADSFPRPQDSLLGKPDRNFPPRGSFDGRQDLSRAEPRTMDGFRNNAGPQRGGRGANSPKKHMNSGSGRGRGLITPRRCAGFDLGSQRSNENTTAFGQNASTASGKLVILTNLPMHATKQAVNEICSPYGLVKNIELDSVKRACKVTFENYQQATMATDILNNQDFIGSTISATLV</sequence>
<evidence type="ECO:0000313" key="6">
    <source>
        <dbReference type="RefSeq" id="XP_018026818.1"/>
    </source>
</evidence>
<feature type="compositionally biased region" description="Basic and acidic residues" evidence="3">
    <location>
        <begin position="1043"/>
        <end position="1061"/>
    </location>
</feature>
<dbReference type="GO" id="GO:0005634">
    <property type="term" value="C:nucleus"/>
    <property type="evidence" value="ECO:0007669"/>
    <property type="project" value="TreeGrafter"/>
</dbReference>
<name>A0A8B7PKW1_HYAAZ</name>
<dbReference type="GO" id="GO:0005737">
    <property type="term" value="C:cytoplasm"/>
    <property type="evidence" value="ECO:0007669"/>
    <property type="project" value="TreeGrafter"/>
</dbReference>
<dbReference type="SUPFAM" id="SSF54928">
    <property type="entry name" value="RNA-binding domain, RBD"/>
    <property type="match status" value="3"/>
</dbReference>
<feature type="compositionally biased region" description="Basic and acidic residues" evidence="3">
    <location>
        <begin position="1149"/>
        <end position="1175"/>
    </location>
</feature>
<feature type="region of interest" description="Disordered" evidence="3">
    <location>
        <begin position="789"/>
        <end position="855"/>
    </location>
</feature>
<organism evidence="5 6">
    <name type="scientific">Hyalella azteca</name>
    <name type="common">Amphipod</name>
    <dbReference type="NCBI Taxonomy" id="294128"/>
    <lineage>
        <taxon>Eukaryota</taxon>
        <taxon>Metazoa</taxon>
        <taxon>Ecdysozoa</taxon>
        <taxon>Arthropoda</taxon>
        <taxon>Crustacea</taxon>
        <taxon>Multicrustacea</taxon>
        <taxon>Malacostraca</taxon>
        <taxon>Eumalacostraca</taxon>
        <taxon>Peracarida</taxon>
        <taxon>Amphipoda</taxon>
        <taxon>Senticaudata</taxon>
        <taxon>Talitrida</taxon>
        <taxon>Talitroidea</taxon>
        <taxon>Hyalellidae</taxon>
        <taxon>Hyalella</taxon>
    </lineage>
</organism>
<gene>
    <name evidence="6 7" type="primary">LOC108682201</name>
</gene>
<feature type="compositionally biased region" description="Basic and acidic residues" evidence="3">
    <location>
        <begin position="789"/>
        <end position="798"/>
    </location>
</feature>
<dbReference type="InterPro" id="IPR000504">
    <property type="entry name" value="RRM_dom"/>
</dbReference>
<dbReference type="GeneID" id="108682201"/>
<evidence type="ECO:0000256" key="3">
    <source>
        <dbReference type="SAM" id="MobiDB-lite"/>
    </source>
</evidence>
<evidence type="ECO:0000256" key="1">
    <source>
        <dbReference type="ARBA" id="ARBA00022884"/>
    </source>
</evidence>
<feature type="domain" description="RRM" evidence="4">
    <location>
        <begin position="886"/>
        <end position="956"/>
    </location>
</feature>
<feature type="region of interest" description="Disordered" evidence="3">
    <location>
        <begin position="1017"/>
        <end position="1231"/>
    </location>
</feature>
<dbReference type="PANTHER" id="PTHR23003">
    <property type="entry name" value="RNA RECOGNITION MOTIF RRM DOMAIN CONTAINING PROTEIN"/>
    <property type="match status" value="1"/>
</dbReference>
<feature type="compositionally biased region" description="Basic and acidic residues" evidence="3">
    <location>
        <begin position="526"/>
        <end position="540"/>
    </location>
</feature>
<feature type="region of interest" description="Disordered" evidence="3">
    <location>
        <begin position="171"/>
        <end position="196"/>
    </location>
</feature>
<keyword evidence="1 2" id="KW-0694">RNA-binding</keyword>
<proteinExistence type="predicted"/>
<dbReference type="PANTHER" id="PTHR23003:SF3">
    <property type="entry name" value="FI21236P1-RELATED"/>
    <property type="match status" value="1"/>
</dbReference>
<evidence type="ECO:0000259" key="4">
    <source>
        <dbReference type="PROSITE" id="PS50102"/>
    </source>
</evidence>
<evidence type="ECO:0000256" key="2">
    <source>
        <dbReference type="PROSITE-ProRule" id="PRU00176"/>
    </source>
</evidence>
<dbReference type="Proteomes" id="UP000694843">
    <property type="component" value="Unplaced"/>
</dbReference>
<dbReference type="CDD" id="cd00590">
    <property type="entry name" value="RRM_SF"/>
    <property type="match status" value="2"/>
</dbReference>
<feature type="domain" description="RRM" evidence="4">
    <location>
        <begin position="311"/>
        <end position="389"/>
    </location>
</feature>
<feature type="compositionally biased region" description="Basic and acidic residues" evidence="3">
    <location>
        <begin position="171"/>
        <end position="180"/>
    </location>
</feature>
<dbReference type="InterPro" id="IPR012677">
    <property type="entry name" value="Nucleotide-bd_a/b_plait_sf"/>
</dbReference>
<evidence type="ECO:0000313" key="5">
    <source>
        <dbReference type="Proteomes" id="UP000694843"/>
    </source>
</evidence>
<feature type="compositionally biased region" description="Basic and acidic residues" evidence="3">
    <location>
        <begin position="398"/>
        <end position="407"/>
    </location>
</feature>
<reference evidence="6 7" key="1">
    <citation type="submission" date="2025-04" db="UniProtKB">
        <authorList>
            <consortium name="RefSeq"/>
        </authorList>
    </citation>
    <scope>IDENTIFICATION</scope>
</reference>
<dbReference type="InterPro" id="IPR050374">
    <property type="entry name" value="RRT5_SRSF_SR"/>
</dbReference>
<dbReference type="Gene3D" id="3.30.70.330">
    <property type="match status" value="4"/>
</dbReference>
<feature type="compositionally biased region" description="Basic and acidic residues" evidence="3">
    <location>
        <begin position="415"/>
        <end position="508"/>
    </location>
</feature>
<feature type="domain" description="RRM" evidence="4">
    <location>
        <begin position="1240"/>
        <end position="1310"/>
    </location>
</feature>
<dbReference type="OrthoDB" id="610462at2759"/>
<dbReference type="RefSeq" id="XP_047738115.1">
    <property type="nucleotide sequence ID" value="XM_047882159.1"/>
</dbReference>
<feature type="compositionally biased region" description="Polar residues" evidence="3">
    <location>
        <begin position="1220"/>
        <end position="1231"/>
    </location>
</feature>
<accession>A0A8B7PKW1</accession>
<evidence type="ECO:0000313" key="7">
    <source>
        <dbReference type="RefSeq" id="XP_047738115.1"/>
    </source>
</evidence>
<protein>
    <submittedName>
        <fullName evidence="6 7">Uncharacterized protein LOC108682201 isoform X1</fullName>
    </submittedName>
</protein>
<feature type="domain" description="RRM" evidence="4">
    <location>
        <begin position="207"/>
        <end position="289"/>
    </location>
</feature>
<dbReference type="KEGG" id="hazt:108682201"/>
<feature type="compositionally biased region" description="Basic and acidic residues" evidence="3">
    <location>
        <begin position="807"/>
        <end position="821"/>
    </location>
</feature>
<dbReference type="GO" id="GO:0003729">
    <property type="term" value="F:mRNA binding"/>
    <property type="evidence" value="ECO:0007669"/>
    <property type="project" value="TreeGrafter"/>
</dbReference>
<keyword evidence="5" id="KW-1185">Reference proteome</keyword>
<dbReference type="SMART" id="SM00360">
    <property type="entry name" value="RRM"/>
    <property type="match status" value="5"/>
</dbReference>
<dbReference type="GO" id="GO:1990904">
    <property type="term" value="C:ribonucleoprotein complex"/>
    <property type="evidence" value="ECO:0007669"/>
    <property type="project" value="TreeGrafter"/>
</dbReference>
<dbReference type="Pfam" id="PF00076">
    <property type="entry name" value="RRM_1"/>
    <property type="match status" value="2"/>
</dbReference>
<dbReference type="RefSeq" id="XP_018026818.1">
    <property type="nucleotide sequence ID" value="XM_018171329.1"/>
</dbReference>